<dbReference type="Gene3D" id="3.40.525.10">
    <property type="entry name" value="CRAL-TRIO lipid binding domain"/>
    <property type="match status" value="1"/>
</dbReference>
<dbReference type="Proteomes" id="UP000027135">
    <property type="component" value="Unassembled WGS sequence"/>
</dbReference>
<dbReference type="AlphaFoldDB" id="A0A067R1F1"/>
<dbReference type="PANTHER" id="PTHR10174:SF216">
    <property type="entry name" value="CRAL-TRIO DOMAIN-CONTAINING PROTEIN-RELATED"/>
    <property type="match status" value="1"/>
</dbReference>
<dbReference type="GO" id="GO:1902936">
    <property type="term" value="F:phosphatidylinositol bisphosphate binding"/>
    <property type="evidence" value="ECO:0007669"/>
    <property type="project" value="TreeGrafter"/>
</dbReference>
<accession>A0A067R1F1</accession>
<evidence type="ECO:0000313" key="2">
    <source>
        <dbReference type="EMBL" id="KDR16730.1"/>
    </source>
</evidence>
<dbReference type="PROSITE" id="PS50191">
    <property type="entry name" value="CRAL_TRIO"/>
    <property type="match status" value="1"/>
</dbReference>
<evidence type="ECO:0000313" key="3">
    <source>
        <dbReference type="Proteomes" id="UP000027135"/>
    </source>
</evidence>
<dbReference type="SUPFAM" id="SSF46938">
    <property type="entry name" value="CRAL/TRIO N-terminal domain"/>
    <property type="match status" value="1"/>
</dbReference>
<protein>
    <submittedName>
        <fullName evidence="2">Alpha-tocopherol transfer protein-like</fullName>
    </submittedName>
</protein>
<dbReference type="PRINTS" id="PR00180">
    <property type="entry name" value="CRETINALDHBP"/>
</dbReference>
<dbReference type="Pfam" id="PF00650">
    <property type="entry name" value="CRAL_TRIO"/>
    <property type="match status" value="1"/>
</dbReference>
<dbReference type="InterPro" id="IPR001251">
    <property type="entry name" value="CRAL-TRIO_dom"/>
</dbReference>
<reference evidence="2 3" key="1">
    <citation type="journal article" date="2014" name="Nat. Commun.">
        <title>Molecular traces of alternative social organization in a termite genome.</title>
        <authorList>
            <person name="Terrapon N."/>
            <person name="Li C."/>
            <person name="Robertson H.M."/>
            <person name="Ji L."/>
            <person name="Meng X."/>
            <person name="Booth W."/>
            <person name="Chen Z."/>
            <person name="Childers C.P."/>
            <person name="Glastad K.M."/>
            <person name="Gokhale K."/>
            <person name="Gowin J."/>
            <person name="Gronenberg W."/>
            <person name="Hermansen R.A."/>
            <person name="Hu H."/>
            <person name="Hunt B.G."/>
            <person name="Huylmans A.K."/>
            <person name="Khalil S.M."/>
            <person name="Mitchell R.D."/>
            <person name="Munoz-Torres M.C."/>
            <person name="Mustard J.A."/>
            <person name="Pan H."/>
            <person name="Reese J.T."/>
            <person name="Scharf M.E."/>
            <person name="Sun F."/>
            <person name="Vogel H."/>
            <person name="Xiao J."/>
            <person name="Yang W."/>
            <person name="Yang Z."/>
            <person name="Yang Z."/>
            <person name="Zhou J."/>
            <person name="Zhu J."/>
            <person name="Brent C.S."/>
            <person name="Elsik C.G."/>
            <person name="Goodisman M.A."/>
            <person name="Liberles D.A."/>
            <person name="Roe R.M."/>
            <person name="Vargo E.L."/>
            <person name="Vilcinskas A."/>
            <person name="Wang J."/>
            <person name="Bornberg-Bauer E."/>
            <person name="Korb J."/>
            <person name="Zhang G."/>
            <person name="Liebig J."/>
        </authorList>
    </citation>
    <scope>NUCLEOTIDE SEQUENCE [LARGE SCALE GENOMIC DNA]</scope>
    <source>
        <tissue evidence="2">Whole organism</tissue>
    </source>
</reference>
<feature type="domain" description="CRAL-TRIO" evidence="1">
    <location>
        <begin position="40"/>
        <end position="208"/>
    </location>
</feature>
<dbReference type="Gene3D" id="1.20.5.1200">
    <property type="entry name" value="Alpha-tocopherol transfer"/>
    <property type="match status" value="1"/>
</dbReference>
<dbReference type="GO" id="GO:0016020">
    <property type="term" value="C:membrane"/>
    <property type="evidence" value="ECO:0007669"/>
    <property type="project" value="TreeGrafter"/>
</dbReference>
<dbReference type="InterPro" id="IPR036273">
    <property type="entry name" value="CRAL/TRIO_N_dom_sf"/>
</dbReference>
<dbReference type="EMBL" id="KK852777">
    <property type="protein sequence ID" value="KDR16730.1"/>
    <property type="molecule type" value="Genomic_DNA"/>
</dbReference>
<dbReference type="SMART" id="SM00516">
    <property type="entry name" value="SEC14"/>
    <property type="match status" value="1"/>
</dbReference>
<dbReference type="InterPro" id="IPR036865">
    <property type="entry name" value="CRAL-TRIO_dom_sf"/>
</dbReference>
<name>A0A067R1F1_ZOONE</name>
<dbReference type="PANTHER" id="PTHR10174">
    <property type="entry name" value="ALPHA-TOCOPHEROL TRANSFER PROTEIN-RELATED"/>
    <property type="match status" value="1"/>
</dbReference>
<dbReference type="eggNOG" id="KOG1471">
    <property type="taxonomic scope" value="Eukaryota"/>
</dbReference>
<sequence length="262" mass="30116">DSQWLITFLRGCKFSLERTKSKIEMFYTLRTALPEFYANRDPMLPEIQYILKLGTMLPLPLPDDAGRRIILMRTGITDPDKVKIADVFKAQMMVADILLEEDDRISICGTMNVMDHSKATLTHMAQFSPSLTKKASTLFQDGYPIRPKGMNHINMNPAIITVFNMFKSFMNEKMKSRLFVHSDMDSLYKNVPQRLLPQEYGGEAGSLAAITEEWKKKVEARRGWLMEGEMYRSDEKKRVGGRPKTQEDLFGLDGSFRQLNVD</sequence>
<dbReference type="CDD" id="cd00170">
    <property type="entry name" value="SEC14"/>
    <property type="match status" value="1"/>
</dbReference>
<feature type="non-terminal residue" evidence="2">
    <location>
        <position position="1"/>
    </location>
</feature>
<keyword evidence="3" id="KW-1185">Reference proteome</keyword>
<proteinExistence type="predicted"/>
<gene>
    <name evidence="2" type="ORF">L798_09257</name>
</gene>
<dbReference type="SUPFAM" id="SSF52087">
    <property type="entry name" value="CRAL/TRIO domain"/>
    <property type="match status" value="1"/>
</dbReference>
<dbReference type="InParanoid" id="A0A067R1F1"/>
<organism evidence="2 3">
    <name type="scientific">Zootermopsis nevadensis</name>
    <name type="common">Dampwood termite</name>
    <dbReference type="NCBI Taxonomy" id="136037"/>
    <lineage>
        <taxon>Eukaryota</taxon>
        <taxon>Metazoa</taxon>
        <taxon>Ecdysozoa</taxon>
        <taxon>Arthropoda</taxon>
        <taxon>Hexapoda</taxon>
        <taxon>Insecta</taxon>
        <taxon>Pterygota</taxon>
        <taxon>Neoptera</taxon>
        <taxon>Polyneoptera</taxon>
        <taxon>Dictyoptera</taxon>
        <taxon>Blattodea</taxon>
        <taxon>Blattoidea</taxon>
        <taxon>Termitoidae</taxon>
        <taxon>Termopsidae</taxon>
        <taxon>Zootermopsis</taxon>
    </lineage>
</organism>
<dbReference type="OMA" id="ICVWIRL"/>
<evidence type="ECO:0000259" key="1">
    <source>
        <dbReference type="PROSITE" id="PS50191"/>
    </source>
</evidence>
<dbReference type="FunCoup" id="A0A067R1F1">
    <property type="interactions" value="32"/>
</dbReference>